<sequence>MVTEKSQRISTFISVSKDLIALSRDAALFVLAALLIVFPQQFNEILTNAGFVEGSFIGLKWKARLQASDNSLQMAHGTITDLQKKNDELVKTLADANAKLADPAFKERFVKLEHANNQLKATVQQVQSDVVHTIDTNRPFIKNAQSSISTATSAPLKSDYLVALQTLGMSDDVRINLNAKLHEAGYGLHETSSSYPGPERPSFFAQRSTVFYYAPSALPAAKELARLLKQITGDDFAVQRGSGLGVNPSQQDVTLFVHYIKG</sequence>
<accession>A0AA40UXT9</accession>
<keyword evidence="2" id="KW-0472">Membrane</keyword>
<dbReference type="Proteomes" id="UP000070119">
    <property type="component" value="Chromosome 1"/>
</dbReference>
<reference evidence="3 4" key="1">
    <citation type="submission" date="2015-11" db="EMBL/GenBank/DDBJ databases">
        <authorList>
            <person name="Sahl J."/>
            <person name="Wagner D."/>
            <person name="Keim P."/>
        </authorList>
    </citation>
    <scope>NUCLEOTIDE SEQUENCE [LARGE SCALE GENOMIC DNA]</scope>
    <source>
        <strain evidence="3 4">MSMB1157</strain>
    </source>
</reference>
<proteinExistence type="predicted"/>
<evidence type="ECO:0000256" key="2">
    <source>
        <dbReference type="SAM" id="Phobius"/>
    </source>
</evidence>
<dbReference type="RefSeq" id="WP_052495602.1">
    <property type="nucleotide sequence ID" value="NZ_CM003771.1"/>
</dbReference>
<comment type="caution">
    <text evidence="3">The sequence shown here is derived from an EMBL/GenBank/DDBJ whole genome shotgun (WGS) entry which is preliminary data.</text>
</comment>
<keyword evidence="1" id="KW-0175">Coiled coil</keyword>
<gene>
    <name evidence="3" type="ORF">WK57_04475</name>
</gene>
<keyword evidence="2" id="KW-1133">Transmembrane helix</keyword>
<protein>
    <submittedName>
        <fullName evidence="3">Uncharacterized protein</fullName>
    </submittedName>
</protein>
<name>A0AA40UXT9_9BURK</name>
<evidence type="ECO:0000313" key="3">
    <source>
        <dbReference type="EMBL" id="KWZ59904.1"/>
    </source>
</evidence>
<evidence type="ECO:0000256" key="1">
    <source>
        <dbReference type="SAM" id="Coils"/>
    </source>
</evidence>
<dbReference type="EMBL" id="LNJU01000001">
    <property type="protein sequence ID" value="KWZ59904.1"/>
    <property type="molecule type" value="Genomic_DNA"/>
</dbReference>
<evidence type="ECO:0000313" key="4">
    <source>
        <dbReference type="Proteomes" id="UP000070119"/>
    </source>
</evidence>
<dbReference type="AlphaFoldDB" id="A0AA40UXT9"/>
<organism evidence="3 4">
    <name type="scientific">Burkholderia ubonensis</name>
    <dbReference type="NCBI Taxonomy" id="101571"/>
    <lineage>
        <taxon>Bacteria</taxon>
        <taxon>Pseudomonadati</taxon>
        <taxon>Pseudomonadota</taxon>
        <taxon>Betaproteobacteria</taxon>
        <taxon>Burkholderiales</taxon>
        <taxon>Burkholderiaceae</taxon>
        <taxon>Burkholderia</taxon>
        <taxon>Burkholderia cepacia complex</taxon>
    </lineage>
</organism>
<keyword evidence="2" id="KW-0812">Transmembrane</keyword>
<feature type="transmembrane region" description="Helical" evidence="2">
    <location>
        <begin position="21"/>
        <end position="38"/>
    </location>
</feature>
<feature type="coiled-coil region" evidence="1">
    <location>
        <begin position="79"/>
        <end position="129"/>
    </location>
</feature>